<evidence type="ECO:0000313" key="2">
    <source>
        <dbReference type="EMBL" id="KAJ8867096.1"/>
    </source>
</evidence>
<dbReference type="PANTHER" id="PTHR46029">
    <property type="entry name" value="C-TERMINAL-BINDING PROTEIN"/>
    <property type="match status" value="1"/>
</dbReference>
<sequence length="150" mass="15597">MRCVTGPLKDAPNLLCTPHAAFYSDASCTELREMAASEIRRAIVGRIPDCLRNCVNKEYFLGSSGYPEGINGGSYYTAGGLPVQQAHSTTPHDQVPHSVAAGAGGPTPAGTGAAPVPNLTHSLVSTPPTSPVCYPRLPVGSDLTYNNAMV</sequence>
<evidence type="ECO:0000256" key="1">
    <source>
        <dbReference type="SAM" id="MobiDB-lite"/>
    </source>
</evidence>
<comment type="caution">
    <text evidence="2">The sequence shown here is derived from an EMBL/GenBank/DDBJ whole genome shotgun (WGS) entry which is preliminary data.</text>
</comment>
<name>A0ABQ9G3P6_9NEOP</name>
<dbReference type="Proteomes" id="UP001159363">
    <property type="component" value="Chromosome 15"/>
</dbReference>
<reference evidence="2 3" key="1">
    <citation type="submission" date="2023-02" db="EMBL/GenBank/DDBJ databases">
        <title>LHISI_Scaffold_Assembly.</title>
        <authorList>
            <person name="Stuart O.P."/>
            <person name="Cleave R."/>
            <person name="Magrath M.J.L."/>
            <person name="Mikheyev A.S."/>
        </authorList>
    </citation>
    <scope>NUCLEOTIDE SEQUENCE [LARGE SCALE GENOMIC DNA]</scope>
    <source>
        <strain evidence="2">Daus_M_001</strain>
        <tissue evidence="2">Leg muscle</tissue>
    </source>
</reference>
<dbReference type="SUPFAM" id="SSF52283">
    <property type="entry name" value="Formate/glycerate dehydrogenase catalytic domain-like"/>
    <property type="match status" value="1"/>
</dbReference>
<proteinExistence type="predicted"/>
<dbReference type="Gene3D" id="3.40.50.720">
    <property type="entry name" value="NAD(P)-binding Rossmann-like Domain"/>
    <property type="match status" value="2"/>
</dbReference>
<organism evidence="2 3">
    <name type="scientific">Dryococelus australis</name>
    <dbReference type="NCBI Taxonomy" id="614101"/>
    <lineage>
        <taxon>Eukaryota</taxon>
        <taxon>Metazoa</taxon>
        <taxon>Ecdysozoa</taxon>
        <taxon>Arthropoda</taxon>
        <taxon>Hexapoda</taxon>
        <taxon>Insecta</taxon>
        <taxon>Pterygota</taxon>
        <taxon>Neoptera</taxon>
        <taxon>Polyneoptera</taxon>
        <taxon>Phasmatodea</taxon>
        <taxon>Verophasmatodea</taxon>
        <taxon>Anareolatae</taxon>
        <taxon>Phasmatidae</taxon>
        <taxon>Eurycanthinae</taxon>
        <taxon>Dryococelus</taxon>
    </lineage>
</organism>
<dbReference type="PANTHER" id="PTHR46029:SF7">
    <property type="entry name" value="C-TERMINAL-BINDING PROTEIN"/>
    <property type="match status" value="1"/>
</dbReference>
<accession>A0ABQ9G3P6</accession>
<dbReference type="EMBL" id="JARBHB010000016">
    <property type="protein sequence ID" value="KAJ8867096.1"/>
    <property type="molecule type" value="Genomic_DNA"/>
</dbReference>
<gene>
    <name evidence="2" type="ORF">PR048_032958</name>
</gene>
<evidence type="ECO:0000313" key="3">
    <source>
        <dbReference type="Proteomes" id="UP001159363"/>
    </source>
</evidence>
<feature type="compositionally biased region" description="Low complexity" evidence="1">
    <location>
        <begin position="108"/>
        <end position="117"/>
    </location>
</feature>
<feature type="region of interest" description="Disordered" evidence="1">
    <location>
        <begin position="82"/>
        <end position="122"/>
    </location>
</feature>
<protein>
    <submittedName>
        <fullName evidence="2">Uncharacterized protein</fullName>
    </submittedName>
</protein>
<keyword evidence="3" id="KW-1185">Reference proteome</keyword>
<dbReference type="InterPro" id="IPR051638">
    <property type="entry name" value="CTBP_dehydrogenase"/>
</dbReference>